<evidence type="ECO:0000313" key="3">
    <source>
        <dbReference type="EMBL" id="QDT59799.1"/>
    </source>
</evidence>
<dbReference type="EMBL" id="CP036272">
    <property type="protein sequence ID" value="QDT59799.1"/>
    <property type="molecule type" value="Genomic_DNA"/>
</dbReference>
<evidence type="ECO:0000313" key="4">
    <source>
        <dbReference type="Proteomes" id="UP000315003"/>
    </source>
</evidence>
<feature type="chain" id="PRO_5021824225" evidence="2">
    <location>
        <begin position="26"/>
        <end position="381"/>
    </location>
</feature>
<dbReference type="Proteomes" id="UP000315003">
    <property type="component" value="Chromosome"/>
</dbReference>
<dbReference type="OrthoDB" id="242701at2"/>
<evidence type="ECO:0000256" key="2">
    <source>
        <dbReference type="SAM" id="SignalP"/>
    </source>
</evidence>
<name>A0A517SUJ2_9BACT</name>
<feature type="compositionally biased region" description="Basic and acidic residues" evidence="1">
    <location>
        <begin position="344"/>
        <end position="355"/>
    </location>
</feature>
<evidence type="ECO:0000256" key="1">
    <source>
        <dbReference type="SAM" id="MobiDB-lite"/>
    </source>
</evidence>
<organism evidence="3 4">
    <name type="scientific">Stieleria bergensis</name>
    <dbReference type="NCBI Taxonomy" id="2528025"/>
    <lineage>
        <taxon>Bacteria</taxon>
        <taxon>Pseudomonadati</taxon>
        <taxon>Planctomycetota</taxon>
        <taxon>Planctomycetia</taxon>
        <taxon>Pirellulales</taxon>
        <taxon>Pirellulaceae</taxon>
        <taxon>Stieleria</taxon>
    </lineage>
</organism>
<dbReference type="AlphaFoldDB" id="A0A517SUJ2"/>
<keyword evidence="2" id="KW-0732">Signal</keyword>
<feature type="region of interest" description="Disordered" evidence="1">
    <location>
        <begin position="344"/>
        <end position="381"/>
    </location>
</feature>
<protein>
    <submittedName>
        <fullName evidence="3">Uncharacterized protein</fullName>
    </submittedName>
</protein>
<proteinExistence type="predicted"/>
<keyword evidence="4" id="KW-1185">Reference proteome</keyword>
<reference evidence="3 4" key="1">
    <citation type="submission" date="2019-02" db="EMBL/GenBank/DDBJ databases">
        <title>Deep-cultivation of Planctomycetes and their phenomic and genomic characterization uncovers novel biology.</title>
        <authorList>
            <person name="Wiegand S."/>
            <person name="Jogler M."/>
            <person name="Boedeker C."/>
            <person name="Pinto D."/>
            <person name="Vollmers J."/>
            <person name="Rivas-Marin E."/>
            <person name="Kohn T."/>
            <person name="Peeters S.H."/>
            <person name="Heuer A."/>
            <person name="Rast P."/>
            <person name="Oberbeckmann S."/>
            <person name="Bunk B."/>
            <person name="Jeske O."/>
            <person name="Meyerdierks A."/>
            <person name="Storesund J.E."/>
            <person name="Kallscheuer N."/>
            <person name="Luecker S."/>
            <person name="Lage O.M."/>
            <person name="Pohl T."/>
            <person name="Merkel B.J."/>
            <person name="Hornburger P."/>
            <person name="Mueller R.-W."/>
            <person name="Bruemmer F."/>
            <person name="Labrenz M."/>
            <person name="Spormann A.M."/>
            <person name="Op den Camp H."/>
            <person name="Overmann J."/>
            <person name="Amann R."/>
            <person name="Jetten M.S.M."/>
            <person name="Mascher T."/>
            <person name="Medema M.H."/>
            <person name="Devos D.P."/>
            <person name="Kaster A.-K."/>
            <person name="Ovreas L."/>
            <person name="Rohde M."/>
            <person name="Galperin M.Y."/>
            <person name="Jogler C."/>
        </authorList>
    </citation>
    <scope>NUCLEOTIDE SEQUENCE [LARGE SCALE GENOMIC DNA]</scope>
    <source>
        <strain evidence="3 4">SV_7m_r</strain>
    </source>
</reference>
<sequence length="381" mass="43074" precursor="true">MRLSMPALAAAIVLAVSFLPQFANAQTYTQRYSQVPIPGRGQEIDYVGDKFEDPEWSFVHNMPKSSSELNDRTYGPMGYSKNRRWNEGPMRGQPDFMKVIKTPPGGLPDSKGALQISTLRSGIPNNNTNTVEQDDLIMNVSSRLGTTIQAHELPSCVVRVYLPEPKLWENRSGPHFGIRLGVRTTIQEQRTGLFAMGSKTVTEPYWPGIWVHFRSETSRNVETDSAYLKIRGTTRGNDFKSKEIPVEQFGWWTFGMSISADGQIHYFGKPGVENLTMADHLSSQYPYGFKAERMSSFFFNICNNNNGRTWSTPFVIDDPSFYVANATRIQQLVQRKVDYENRRAQAAAERAEKQRQARAAAQEAAKQRQAKAKPQSATKQR</sequence>
<dbReference type="RefSeq" id="WP_145271896.1">
    <property type="nucleotide sequence ID" value="NZ_CP036272.1"/>
</dbReference>
<feature type="signal peptide" evidence="2">
    <location>
        <begin position="1"/>
        <end position="25"/>
    </location>
</feature>
<gene>
    <name evidence="3" type="ORF">SV7mr_23090</name>
</gene>
<accession>A0A517SUJ2</accession>